<feature type="domain" description="MmyB-like transcription regulator ligand binding" evidence="1">
    <location>
        <begin position="2"/>
        <end position="61"/>
    </location>
</feature>
<accession>A0A1S2PP84</accession>
<dbReference type="EMBL" id="MLYP01000022">
    <property type="protein sequence ID" value="OIJ95619.1"/>
    <property type="molecule type" value="Genomic_DNA"/>
</dbReference>
<dbReference type="InterPro" id="IPR041413">
    <property type="entry name" value="MLTR_LBD"/>
</dbReference>
<dbReference type="OrthoDB" id="3542608at2"/>
<protein>
    <recommendedName>
        <fullName evidence="1">MmyB-like transcription regulator ligand binding domain-containing protein</fullName>
    </recommendedName>
</protein>
<name>A0A1S2PP84_9ACTN</name>
<evidence type="ECO:0000313" key="2">
    <source>
        <dbReference type="EMBL" id="OIJ95619.1"/>
    </source>
</evidence>
<gene>
    <name evidence="2" type="ORF">BIV24_08415</name>
</gene>
<reference evidence="2 3" key="1">
    <citation type="submission" date="2016-10" db="EMBL/GenBank/DDBJ databases">
        <title>Genome sequence of Streptomyces sp. MUSC 93.</title>
        <authorList>
            <person name="Lee L.-H."/>
            <person name="Ser H.-L."/>
            <person name="Law J.W.-F."/>
        </authorList>
    </citation>
    <scope>NUCLEOTIDE SEQUENCE [LARGE SCALE GENOMIC DNA]</scope>
    <source>
        <strain evidence="2 3">MUSC 93</strain>
    </source>
</reference>
<evidence type="ECO:0000259" key="1">
    <source>
        <dbReference type="Pfam" id="PF17765"/>
    </source>
</evidence>
<dbReference type="Pfam" id="PF17765">
    <property type="entry name" value="MLTR_LBD"/>
    <property type="match status" value="1"/>
</dbReference>
<dbReference type="Proteomes" id="UP000179935">
    <property type="component" value="Unassembled WGS sequence"/>
</dbReference>
<proteinExistence type="predicted"/>
<comment type="caution">
    <text evidence="2">The sequence shown here is derived from an EMBL/GenBank/DDBJ whole genome shotgun (WGS) entry which is preliminary data.</text>
</comment>
<dbReference type="RefSeq" id="WP_071365568.1">
    <property type="nucleotide sequence ID" value="NZ_MLYP01000022.1"/>
</dbReference>
<sequence length="65" mass="7359">MLRLHAGCHPQDTRLARIVNDLSAAPDFRRLWAEQDVYRPTYGAKVYRHPTVGELTLGFAVYSAS</sequence>
<evidence type="ECO:0000313" key="3">
    <source>
        <dbReference type="Proteomes" id="UP000179935"/>
    </source>
</evidence>
<organism evidence="2 3">
    <name type="scientific">Streptomyces colonosanans</name>
    <dbReference type="NCBI Taxonomy" id="1428652"/>
    <lineage>
        <taxon>Bacteria</taxon>
        <taxon>Bacillati</taxon>
        <taxon>Actinomycetota</taxon>
        <taxon>Actinomycetes</taxon>
        <taxon>Kitasatosporales</taxon>
        <taxon>Streptomycetaceae</taxon>
        <taxon>Streptomyces</taxon>
    </lineage>
</organism>
<dbReference type="Gene3D" id="3.30.450.180">
    <property type="match status" value="1"/>
</dbReference>
<dbReference type="AlphaFoldDB" id="A0A1S2PP84"/>
<keyword evidence="3" id="KW-1185">Reference proteome</keyword>